<dbReference type="Proteomes" id="UP000789570">
    <property type="component" value="Unassembled WGS sequence"/>
</dbReference>
<sequence length="209" mass="23064">MVAVEVNPFNKQPEDLVIGEFANTVTDYFVSVVIGLSLLKFFVSCYVFSCMSMCIALSTPTAVMVRTGIGAQSGRRRQEKITSIRPIRLQQINRWNILLEDYIVNYGKILKCMMLNFAGLGNECNIVIRTSYAAFTATTTPHQSHSVLIGNESQVLFGRTAVLVAVNKSFAAVAMNYSQHNTIRSCRVSCGASPNGKAQIIKSLQFEGY</sequence>
<comment type="caution">
    <text evidence="2">The sequence shown here is derived from an EMBL/GenBank/DDBJ whole genome shotgun (WGS) entry which is preliminary data.</text>
</comment>
<dbReference type="AlphaFoldDB" id="A0A9N9GJX1"/>
<keyword evidence="1" id="KW-0472">Membrane</keyword>
<name>A0A9N9GJX1_9GLOM</name>
<evidence type="ECO:0000313" key="3">
    <source>
        <dbReference type="Proteomes" id="UP000789570"/>
    </source>
</evidence>
<dbReference type="EMBL" id="CAJVPQ010002747">
    <property type="protein sequence ID" value="CAG8607230.1"/>
    <property type="molecule type" value="Genomic_DNA"/>
</dbReference>
<evidence type="ECO:0000256" key="1">
    <source>
        <dbReference type="SAM" id="Phobius"/>
    </source>
</evidence>
<gene>
    <name evidence="2" type="ORF">FCALED_LOCUS8886</name>
</gene>
<keyword evidence="3" id="KW-1185">Reference proteome</keyword>
<keyword evidence="1" id="KW-1133">Transmembrane helix</keyword>
<evidence type="ECO:0000313" key="2">
    <source>
        <dbReference type="EMBL" id="CAG8607230.1"/>
    </source>
</evidence>
<reference evidence="2" key="1">
    <citation type="submission" date="2021-06" db="EMBL/GenBank/DDBJ databases">
        <authorList>
            <person name="Kallberg Y."/>
            <person name="Tangrot J."/>
            <person name="Rosling A."/>
        </authorList>
    </citation>
    <scope>NUCLEOTIDE SEQUENCE</scope>
    <source>
        <strain evidence="2">UK204</strain>
    </source>
</reference>
<organism evidence="2 3">
    <name type="scientific">Funneliformis caledonium</name>
    <dbReference type="NCBI Taxonomy" id="1117310"/>
    <lineage>
        <taxon>Eukaryota</taxon>
        <taxon>Fungi</taxon>
        <taxon>Fungi incertae sedis</taxon>
        <taxon>Mucoromycota</taxon>
        <taxon>Glomeromycotina</taxon>
        <taxon>Glomeromycetes</taxon>
        <taxon>Glomerales</taxon>
        <taxon>Glomeraceae</taxon>
        <taxon>Funneliformis</taxon>
    </lineage>
</organism>
<accession>A0A9N9GJX1</accession>
<proteinExistence type="predicted"/>
<feature type="transmembrane region" description="Helical" evidence="1">
    <location>
        <begin position="28"/>
        <end position="48"/>
    </location>
</feature>
<keyword evidence="1" id="KW-0812">Transmembrane</keyword>
<protein>
    <submittedName>
        <fullName evidence="2">15371_t:CDS:1</fullName>
    </submittedName>
</protein>